<organism evidence="8">
    <name type="scientific">Caenorhabditis brenneri</name>
    <name type="common">Nematode worm</name>
    <dbReference type="NCBI Taxonomy" id="135651"/>
    <lineage>
        <taxon>Eukaryota</taxon>
        <taxon>Metazoa</taxon>
        <taxon>Ecdysozoa</taxon>
        <taxon>Nematoda</taxon>
        <taxon>Chromadorea</taxon>
        <taxon>Rhabditida</taxon>
        <taxon>Rhabditina</taxon>
        <taxon>Rhabditomorpha</taxon>
        <taxon>Rhabditoidea</taxon>
        <taxon>Rhabditidae</taxon>
        <taxon>Peloderinae</taxon>
        <taxon>Caenorhabditis</taxon>
    </lineage>
</organism>
<dbReference type="eggNOG" id="ENOG502RT6A">
    <property type="taxonomic scope" value="Eukaryota"/>
</dbReference>
<dbReference type="PANTHER" id="PTHR22751:SF30">
    <property type="entry name" value="G-PROTEIN COUPLED RECEPTORS FAMILY 1 PROFILE DOMAIN-CONTAINING PROTEIN"/>
    <property type="match status" value="1"/>
</dbReference>
<dbReference type="EMBL" id="GL379812">
    <property type="protein sequence ID" value="EGT44177.1"/>
    <property type="molecule type" value="Genomic_DNA"/>
</dbReference>
<feature type="transmembrane region" description="Helical" evidence="5">
    <location>
        <begin position="72"/>
        <end position="91"/>
    </location>
</feature>
<dbReference type="HOGENOM" id="CLU_043715_1_0_1"/>
<protein>
    <recommendedName>
        <fullName evidence="6">G-protein coupled receptors family 1 profile domain-containing protein</fullName>
    </recommendedName>
</protein>
<sequence>MEIDLEFCMELYFPSFNEAARKTLCDFQKNILIFVSKTKPYESQISILVTLINLFHVLVLTRKSMRKSSINIIMAAVAFTDILSCFYQLNVYGQQELAKFGFCFDFYSYLGAFTDIVLSVLRGFARRCSTWLCFFIAVIRTSVVRNLLDSRFESLAEPKTALFLILGVLLTSCSISLFKWCEYSIASSEMNILSCGQWGTILFYYLQYSDWFIENDMFILKTFETTDAIISNVGGSCRTYGYIDRHFRLFPVYCFLS</sequence>
<dbReference type="STRING" id="135651.G0MUC9"/>
<dbReference type="GO" id="GO:0016020">
    <property type="term" value="C:membrane"/>
    <property type="evidence" value="ECO:0007669"/>
    <property type="project" value="UniProtKB-SubCell"/>
</dbReference>
<dbReference type="OrthoDB" id="5871549at2759"/>
<dbReference type="InParanoid" id="G0MUC9"/>
<name>G0MUC9_CAEBE</name>
<dbReference type="AlphaFoldDB" id="G0MUC9"/>
<dbReference type="PANTHER" id="PTHR22751">
    <property type="entry name" value="G-PROTEIN COUPLED RECEPTOR-RELATED"/>
    <property type="match status" value="1"/>
</dbReference>
<feature type="domain" description="G-protein coupled receptors family 1 profile" evidence="6">
    <location>
        <begin position="52"/>
        <end position="177"/>
    </location>
</feature>
<gene>
    <name evidence="7" type="ORF">CAEBREN_24768</name>
</gene>
<evidence type="ECO:0000313" key="7">
    <source>
        <dbReference type="EMBL" id="EGT44177.1"/>
    </source>
</evidence>
<dbReference type="OMA" id="FIAMIRT"/>
<reference evidence="8" key="1">
    <citation type="submission" date="2011-07" db="EMBL/GenBank/DDBJ databases">
        <authorList>
            <consortium name="Caenorhabditis brenneri Sequencing and Analysis Consortium"/>
            <person name="Wilson R.K."/>
        </authorList>
    </citation>
    <scope>NUCLEOTIDE SEQUENCE [LARGE SCALE GENOMIC DNA]</scope>
    <source>
        <strain evidence="8">PB2801</strain>
    </source>
</reference>
<dbReference type="PROSITE" id="PS50262">
    <property type="entry name" value="G_PROTEIN_RECEP_F1_2"/>
    <property type="match status" value="1"/>
</dbReference>
<feature type="transmembrane region" description="Helical" evidence="5">
    <location>
        <begin position="43"/>
        <end position="60"/>
    </location>
</feature>
<keyword evidence="8" id="KW-1185">Reference proteome</keyword>
<evidence type="ECO:0000256" key="2">
    <source>
        <dbReference type="ARBA" id="ARBA00022692"/>
    </source>
</evidence>
<dbReference type="Proteomes" id="UP000008068">
    <property type="component" value="Unassembled WGS sequence"/>
</dbReference>
<feature type="transmembrane region" description="Helical" evidence="5">
    <location>
        <begin position="97"/>
        <end position="121"/>
    </location>
</feature>
<keyword evidence="4 5" id="KW-0472">Membrane</keyword>
<dbReference type="Gene3D" id="1.20.1070.10">
    <property type="entry name" value="Rhodopsin 7-helix transmembrane proteins"/>
    <property type="match status" value="1"/>
</dbReference>
<proteinExistence type="predicted"/>
<evidence type="ECO:0000256" key="1">
    <source>
        <dbReference type="ARBA" id="ARBA00004370"/>
    </source>
</evidence>
<accession>G0MUC9</accession>
<dbReference type="InterPro" id="IPR019427">
    <property type="entry name" value="7TM_GPCR_serpentine_rcpt_Srw"/>
</dbReference>
<evidence type="ECO:0000313" key="8">
    <source>
        <dbReference type="Proteomes" id="UP000008068"/>
    </source>
</evidence>
<keyword evidence="3 5" id="KW-1133">Transmembrane helix</keyword>
<comment type="subcellular location">
    <subcellularLocation>
        <location evidence="1">Membrane</location>
    </subcellularLocation>
</comment>
<dbReference type="Pfam" id="PF10324">
    <property type="entry name" value="7TM_GPCR_Srw"/>
    <property type="match status" value="1"/>
</dbReference>
<dbReference type="GO" id="GO:0008528">
    <property type="term" value="F:G protein-coupled peptide receptor activity"/>
    <property type="evidence" value="ECO:0007669"/>
    <property type="project" value="InterPro"/>
</dbReference>
<dbReference type="SUPFAM" id="SSF81321">
    <property type="entry name" value="Family A G protein-coupled receptor-like"/>
    <property type="match status" value="1"/>
</dbReference>
<evidence type="ECO:0000256" key="5">
    <source>
        <dbReference type="SAM" id="Phobius"/>
    </source>
</evidence>
<keyword evidence="2 5" id="KW-0812">Transmembrane</keyword>
<evidence type="ECO:0000256" key="4">
    <source>
        <dbReference type="ARBA" id="ARBA00023136"/>
    </source>
</evidence>
<evidence type="ECO:0000259" key="6">
    <source>
        <dbReference type="PROSITE" id="PS50262"/>
    </source>
</evidence>
<dbReference type="InterPro" id="IPR017452">
    <property type="entry name" value="GPCR_Rhodpsn_7TM"/>
</dbReference>
<evidence type="ECO:0000256" key="3">
    <source>
        <dbReference type="ARBA" id="ARBA00022989"/>
    </source>
</evidence>